<feature type="binding site" evidence="9">
    <location>
        <position position="369"/>
    </location>
    <ligand>
        <name>Zn(2+)</name>
        <dbReference type="ChEBI" id="CHEBI:29105"/>
        <label>2</label>
    </ligand>
</feature>
<dbReference type="SMART" id="SM01408">
    <property type="entry name" value="ING"/>
    <property type="match status" value="1"/>
</dbReference>
<keyword evidence="5 9" id="KW-0862">Zinc</keyword>
<dbReference type="GO" id="GO:0006355">
    <property type="term" value="P:regulation of DNA-templated transcription"/>
    <property type="evidence" value="ECO:0007669"/>
    <property type="project" value="TreeGrafter"/>
</dbReference>
<feature type="binding site" evidence="9">
    <location>
        <position position="394"/>
    </location>
    <ligand>
        <name>Zn(2+)</name>
        <dbReference type="ChEBI" id="CHEBI:29105"/>
        <label>2</label>
    </ligand>
</feature>
<evidence type="ECO:0000256" key="7">
    <source>
        <dbReference type="ARBA" id="ARBA00023242"/>
    </source>
</evidence>
<dbReference type="SMART" id="SM00249">
    <property type="entry name" value="PHD"/>
    <property type="match status" value="1"/>
</dbReference>
<evidence type="ECO:0000313" key="14">
    <source>
        <dbReference type="EMBL" id="SSD60877.1"/>
    </source>
</evidence>
<accession>A0A376B890</accession>
<comment type="similarity">
    <text evidence="2 11">Belongs to the ING family.</text>
</comment>
<dbReference type="GO" id="GO:0070210">
    <property type="term" value="C:Rpd3L-Expanded complex"/>
    <property type="evidence" value="ECO:0007669"/>
    <property type="project" value="TreeGrafter"/>
</dbReference>
<dbReference type="PANTHER" id="PTHR10333">
    <property type="entry name" value="INHIBITOR OF GROWTH PROTEIN"/>
    <property type="match status" value="1"/>
</dbReference>
<gene>
    <name evidence="14" type="ORF">SCODWIG_02638</name>
</gene>
<evidence type="ECO:0000256" key="3">
    <source>
        <dbReference type="ARBA" id="ARBA00022723"/>
    </source>
</evidence>
<organism evidence="14 15">
    <name type="scientific">Saccharomycodes ludwigii</name>
    <dbReference type="NCBI Taxonomy" id="36035"/>
    <lineage>
        <taxon>Eukaryota</taxon>
        <taxon>Fungi</taxon>
        <taxon>Dikarya</taxon>
        <taxon>Ascomycota</taxon>
        <taxon>Saccharomycotina</taxon>
        <taxon>Saccharomycetes</taxon>
        <taxon>Saccharomycodales</taxon>
        <taxon>Saccharomycodaceae</taxon>
        <taxon>Saccharomycodes</taxon>
    </lineage>
</organism>
<dbReference type="InterPro" id="IPR001965">
    <property type="entry name" value="Znf_PHD"/>
</dbReference>
<dbReference type="AlphaFoldDB" id="A0A376B890"/>
<feature type="binding site" evidence="9">
    <location>
        <position position="391"/>
    </location>
    <ligand>
        <name>Zn(2+)</name>
        <dbReference type="ChEBI" id="CHEBI:29105"/>
        <label>2</label>
    </ligand>
</feature>
<feature type="compositionally biased region" description="Low complexity" evidence="12">
    <location>
        <begin position="287"/>
        <end position="305"/>
    </location>
</feature>
<feature type="domain" description="PHD-type" evidence="13">
    <location>
        <begin position="348"/>
        <end position="397"/>
    </location>
</feature>
<evidence type="ECO:0000256" key="11">
    <source>
        <dbReference type="RuleBase" id="RU361213"/>
    </source>
</evidence>
<dbReference type="GO" id="GO:0033698">
    <property type="term" value="C:Rpd3L complex"/>
    <property type="evidence" value="ECO:0007669"/>
    <property type="project" value="TreeGrafter"/>
</dbReference>
<feature type="binding site" evidence="9">
    <location>
        <position position="378"/>
    </location>
    <ligand>
        <name>Zn(2+)</name>
        <dbReference type="ChEBI" id="CHEBI:29105"/>
        <label>1</label>
    </ligand>
</feature>
<dbReference type="Gene3D" id="6.10.140.1740">
    <property type="match status" value="1"/>
</dbReference>
<feature type="compositionally biased region" description="Basic and acidic residues" evidence="12">
    <location>
        <begin position="257"/>
        <end position="266"/>
    </location>
</feature>
<evidence type="ECO:0000256" key="9">
    <source>
        <dbReference type="PIRSR" id="PIRSR628651-51"/>
    </source>
</evidence>
<feature type="region of interest" description="Disordered" evidence="12">
    <location>
        <begin position="1"/>
        <end position="34"/>
    </location>
</feature>
<feature type="site" description="Histone H3K4me3 binding" evidence="8">
    <location>
        <position position="373"/>
    </location>
</feature>
<dbReference type="VEuPathDB" id="FungiDB:SCODWIG_02638"/>
<evidence type="ECO:0000256" key="4">
    <source>
        <dbReference type="ARBA" id="ARBA00022771"/>
    </source>
</evidence>
<dbReference type="PROSITE" id="PS50016">
    <property type="entry name" value="ZF_PHD_2"/>
    <property type="match status" value="1"/>
</dbReference>
<feature type="site" description="Histone H3K4me3 binding" evidence="8">
    <location>
        <position position="361"/>
    </location>
</feature>
<evidence type="ECO:0000256" key="8">
    <source>
        <dbReference type="PIRSR" id="PIRSR628651-50"/>
    </source>
</evidence>
<comment type="subunit">
    <text evidence="11">Component of an histone acetyltransferase complex. Interacts with H3K4me3 and to a lesser extent with H3K4me2.</text>
</comment>
<keyword evidence="7 11" id="KW-0539">Nucleus</keyword>
<dbReference type="CDD" id="cd15505">
    <property type="entry name" value="PHD_ING"/>
    <property type="match status" value="1"/>
</dbReference>
<feature type="binding site" evidence="9">
    <location>
        <position position="353"/>
    </location>
    <ligand>
        <name>Zn(2+)</name>
        <dbReference type="ChEBI" id="CHEBI:29105"/>
        <label>1</label>
    </ligand>
</feature>
<dbReference type="GO" id="GO:0006325">
    <property type="term" value="P:chromatin organization"/>
    <property type="evidence" value="ECO:0007669"/>
    <property type="project" value="UniProtKB-KW"/>
</dbReference>
<comment type="domain">
    <text evidence="11">The PHD-type zinc finger mediates the binding to H3K4me3.</text>
</comment>
<name>A0A376B890_9ASCO</name>
<comment type="function">
    <text evidence="11">Component of an histone acetyltransferase complex.</text>
</comment>
<dbReference type="InterPro" id="IPR059153">
    <property type="entry name" value="NSD_PHD-1st"/>
</dbReference>
<evidence type="ECO:0000256" key="1">
    <source>
        <dbReference type="ARBA" id="ARBA00004123"/>
    </source>
</evidence>
<dbReference type="SUPFAM" id="SSF57903">
    <property type="entry name" value="FYVE/PHD zinc finger"/>
    <property type="match status" value="1"/>
</dbReference>
<feature type="binding site" evidence="9">
    <location>
        <position position="375"/>
    </location>
    <ligand>
        <name>Zn(2+)</name>
        <dbReference type="ChEBI" id="CHEBI:29105"/>
        <label>1</label>
    </ligand>
</feature>
<dbReference type="InterPro" id="IPR013083">
    <property type="entry name" value="Znf_RING/FYVE/PHD"/>
</dbReference>
<dbReference type="Pfam" id="PF12998">
    <property type="entry name" value="ING"/>
    <property type="match status" value="1"/>
</dbReference>
<dbReference type="Proteomes" id="UP000262825">
    <property type="component" value="Unassembled WGS sequence"/>
</dbReference>
<dbReference type="PROSITE" id="PS01359">
    <property type="entry name" value="ZF_PHD_1"/>
    <property type="match status" value="1"/>
</dbReference>
<dbReference type="PANTHER" id="PTHR10333:SF42">
    <property type="entry name" value="INHIBITOR OF GROWTH PROTEIN 5"/>
    <property type="match status" value="1"/>
</dbReference>
<feature type="site" description="Histone H3K4me3 binding" evidence="8">
    <location>
        <position position="365"/>
    </location>
</feature>
<keyword evidence="15" id="KW-1185">Reference proteome</keyword>
<dbReference type="InterPro" id="IPR019787">
    <property type="entry name" value="Znf_PHD-finger"/>
</dbReference>
<dbReference type="GO" id="GO:0008270">
    <property type="term" value="F:zinc ion binding"/>
    <property type="evidence" value="ECO:0007669"/>
    <property type="project" value="UniProtKB-KW"/>
</dbReference>
<evidence type="ECO:0000256" key="6">
    <source>
        <dbReference type="ARBA" id="ARBA00022853"/>
    </source>
</evidence>
<feature type="site" description="Histone H3K4me3 binding" evidence="8">
    <location>
        <position position="350"/>
    </location>
</feature>
<proteinExistence type="inferred from homology"/>
<evidence type="ECO:0000256" key="2">
    <source>
        <dbReference type="ARBA" id="ARBA00010210"/>
    </source>
</evidence>
<evidence type="ECO:0000256" key="5">
    <source>
        <dbReference type="ARBA" id="ARBA00022833"/>
    </source>
</evidence>
<feature type="compositionally biased region" description="Low complexity" evidence="12">
    <location>
        <begin position="202"/>
        <end position="242"/>
    </location>
</feature>
<comment type="subcellular location">
    <subcellularLocation>
        <location evidence="1 11">Nucleus</location>
    </subcellularLocation>
</comment>
<dbReference type="EMBL" id="UFAJ01000484">
    <property type="protein sequence ID" value="SSD60877.1"/>
    <property type="molecule type" value="Genomic_DNA"/>
</dbReference>
<feature type="region of interest" description="Disordered" evidence="12">
    <location>
        <begin position="183"/>
        <end position="340"/>
    </location>
</feature>
<protein>
    <recommendedName>
        <fullName evidence="11">Chromatin modification-related protein</fullName>
    </recommendedName>
</protein>
<dbReference type="Pfam" id="PF23011">
    <property type="entry name" value="PHD-1st_NSD"/>
    <property type="match status" value="1"/>
</dbReference>
<keyword evidence="6 11" id="KW-0156">Chromatin regulator</keyword>
<keyword evidence="3 9" id="KW-0479">Metal-binding</keyword>
<evidence type="ECO:0000259" key="13">
    <source>
        <dbReference type="PROSITE" id="PS50016"/>
    </source>
</evidence>
<keyword evidence="4 10" id="KW-0863">Zinc-finger</keyword>
<reference evidence="15" key="1">
    <citation type="submission" date="2018-06" db="EMBL/GenBank/DDBJ databases">
        <authorList>
            <person name="Guldener U."/>
        </authorList>
    </citation>
    <scope>NUCLEOTIDE SEQUENCE [LARGE SCALE GENOMIC DNA]</scope>
    <source>
        <strain evidence="15">UTAD17</strain>
    </source>
</reference>
<dbReference type="InterPro" id="IPR028651">
    <property type="entry name" value="ING_fam"/>
</dbReference>
<feature type="binding site" evidence="9">
    <location>
        <position position="364"/>
    </location>
    <ligand>
        <name>Zn(2+)</name>
        <dbReference type="ChEBI" id="CHEBI:29105"/>
        <label>2</label>
    </ligand>
</feature>
<sequence>MTSSNTPASSPSHISTHNGNTITSDPQHSHSTTNISIKHPANLYPGLNDINDILEELPLEYARYLTLLKEIDAKCFNFIPNLRHNIKDLLNEVGDNNNNINSSSSISNNLLLINQYFHDLMPSLEEKLHVSSIAVENINKLIKRLELSYEISIKNEEIPIKLRLGDNNHPAMHLHYELMEKAGKPEKKHQRRGNTRSAVHQNSNNSNSDSNSNNTNTIASNNGIKGNSSSSSSSSNNNNNEKVNSDDKNNSSGNKKSSKEIKDDNKTSATKKSSKIDDNTGGTDAATNMTTSSNKNNDSDNSNNNENKKRNHNGSSSNIGNGGKPKKRKYTKSGGSNTNTGNNNEKDLLYCYCNNVAYGEMVGCDGKDCQIEWFHLPCIGLKTLPRGKWYCKDCLNK</sequence>
<evidence type="ECO:0000313" key="15">
    <source>
        <dbReference type="Proteomes" id="UP000262825"/>
    </source>
</evidence>
<feature type="binding site" evidence="9">
    <location>
        <position position="351"/>
    </location>
    <ligand>
        <name>Zn(2+)</name>
        <dbReference type="ChEBI" id="CHEBI:29105"/>
        <label>1</label>
    </ligand>
</feature>
<dbReference type="InterPro" id="IPR024610">
    <property type="entry name" value="ING_N_histone-binding"/>
</dbReference>
<dbReference type="Gene3D" id="3.30.40.10">
    <property type="entry name" value="Zinc/RING finger domain, C3HC4 (zinc finger)"/>
    <property type="match status" value="1"/>
</dbReference>
<evidence type="ECO:0000256" key="12">
    <source>
        <dbReference type="SAM" id="MobiDB-lite"/>
    </source>
</evidence>
<dbReference type="InterPro" id="IPR019786">
    <property type="entry name" value="Zinc_finger_PHD-type_CS"/>
</dbReference>
<evidence type="ECO:0000256" key="10">
    <source>
        <dbReference type="PROSITE-ProRule" id="PRU00146"/>
    </source>
</evidence>
<dbReference type="InterPro" id="IPR011011">
    <property type="entry name" value="Znf_FYVE_PHD"/>
</dbReference>